<protein>
    <submittedName>
        <fullName evidence="2">Uncharacterized protein</fullName>
    </submittedName>
</protein>
<accession>A0A059JC69</accession>
<comment type="caution">
    <text evidence="2">The sequence shown here is derived from an EMBL/GenBank/DDBJ whole genome shotgun (WGS) entry which is preliminary data.</text>
</comment>
<evidence type="ECO:0000313" key="3">
    <source>
        <dbReference type="Proteomes" id="UP000024533"/>
    </source>
</evidence>
<proteinExistence type="predicted"/>
<evidence type="ECO:0000313" key="2">
    <source>
        <dbReference type="EMBL" id="KDB25243.1"/>
    </source>
</evidence>
<keyword evidence="1" id="KW-0812">Transmembrane</keyword>
<reference evidence="2 3" key="1">
    <citation type="submission" date="2014-02" db="EMBL/GenBank/DDBJ databases">
        <title>The Genome Sequence of Trichophyton interdigitale MR816.</title>
        <authorList>
            <consortium name="The Broad Institute Genomics Platform"/>
            <person name="Cuomo C.A."/>
            <person name="White T.C."/>
            <person name="Graser Y."/>
            <person name="Martinez-Rossi N."/>
            <person name="Heitman J."/>
            <person name="Young S.K."/>
            <person name="Zeng Q."/>
            <person name="Gargeya S."/>
            <person name="Abouelleil A."/>
            <person name="Alvarado L."/>
            <person name="Chapman S.B."/>
            <person name="Gainer-Dewar J."/>
            <person name="Goldberg J."/>
            <person name="Griggs A."/>
            <person name="Gujja S."/>
            <person name="Hansen M."/>
            <person name="Howarth C."/>
            <person name="Imamovic A."/>
            <person name="Larimer J."/>
            <person name="Martinez D."/>
            <person name="Murphy C."/>
            <person name="Pearson M.D."/>
            <person name="Persinoti G."/>
            <person name="Poon T."/>
            <person name="Priest M."/>
            <person name="Roberts A.D."/>
            <person name="Saif S."/>
            <person name="Shea T.D."/>
            <person name="Sykes S.N."/>
            <person name="Wortman J."/>
            <person name="Nusbaum C."/>
            <person name="Birren B."/>
        </authorList>
    </citation>
    <scope>NUCLEOTIDE SEQUENCE [LARGE SCALE GENOMIC DNA]</scope>
    <source>
        <strain evidence="2 3">MR816</strain>
    </source>
</reference>
<dbReference type="HOGENOM" id="CLU_1981123_0_0_1"/>
<keyword evidence="1" id="KW-1133">Transmembrane helix</keyword>
<keyword evidence="1" id="KW-0472">Membrane</keyword>
<feature type="transmembrane region" description="Helical" evidence="1">
    <location>
        <begin position="88"/>
        <end position="110"/>
    </location>
</feature>
<dbReference type="OrthoDB" id="10516343at2759"/>
<dbReference type="Proteomes" id="UP000024533">
    <property type="component" value="Unassembled WGS sequence"/>
</dbReference>
<evidence type="ECO:0000256" key="1">
    <source>
        <dbReference type="SAM" id="Phobius"/>
    </source>
</evidence>
<organism evidence="2 3">
    <name type="scientific">Trichophyton interdigitale (strain MR816)</name>
    <dbReference type="NCBI Taxonomy" id="1215338"/>
    <lineage>
        <taxon>Eukaryota</taxon>
        <taxon>Fungi</taxon>
        <taxon>Dikarya</taxon>
        <taxon>Ascomycota</taxon>
        <taxon>Pezizomycotina</taxon>
        <taxon>Eurotiomycetes</taxon>
        <taxon>Eurotiomycetidae</taxon>
        <taxon>Onygenales</taxon>
        <taxon>Arthrodermataceae</taxon>
        <taxon>Trichophyton</taxon>
    </lineage>
</organism>
<name>A0A059JC69_TRIIM</name>
<dbReference type="OMA" id="IPVHGMH"/>
<keyword evidence="3" id="KW-1185">Reference proteome</keyword>
<dbReference type="EMBL" id="AOKY01000211">
    <property type="protein sequence ID" value="KDB25243.1"/>
    <property type="molecule type" value="Genomic_DNA"/>
</dbReference>
<gene>
    <name evidence="2" type="ORF">H109_02874</name>
</gene>
<dbReference type="AlphaFoldDB" id="A0A059JC69"/>
<sequence length="126" mass="14641">MAPERPKLFKKRSKARRQVLPYTRPPVMFYSSRLPPRPVTHQPTASNETRVVETPRRGWAARIINRLGWMYYHYGIAIPVHGMHPLEIIMINSTVIAILTFIIWVLVIYIPTETYKVVTTAIRSSI</sequence>